<organism evidence="2 3">
    <name type="scientific">Lactuca virosa</name>
    <dbReference type="NCBI Taxonomy" id="75947"/>
    <lineage>
        <taxon>Eukaryota</taxon>
        <taxon>Viridiplantae</taxon>
        <taxon>Streptophyta</taxon>
        <taxon>Embryophyta</taxon>
        <taxon>Tracheophyta</taxon>
        <taxon>Spermatophyta</taxon>
        <taxon>Magnoliopsida</taxon>
        <taxon>eudicotyledons</taxon>
        <taxon>Gunneridae</taxon>
        <taxon>Pentapetalae</taxon>
        <taxon>asterids</taxon>
        <taxon>campanulids</taxon>
        <taxon>Asterales</taxon>
        <taxon>Asteraceae</taxon>
        <taxon>Cichorioideae</taxon>
        <taxon>Cichorieae</taxon>
        <taxon>Lactucinae</taxon>
        <taxon>Lactuca</taxon>
    </lineage>
</organism>
<dbReference type="AlphaFoldDB" id="A0AAU9LKL5"/>
<feature type="region of interest" description="Disordered" evidence="1">
    <location>
        <begin position="169"/>
        <end position="191"/>
    </location>
</feature>
<dbReference type="EMBL" id="CAKMRJ010000001">
    <property type="protein sequence ID" value="CAH1415311.1"/>
    <property type="molecule type" value="Genomic_DNA"/>
</dbReference>
<name>A0AAU9LKL5_9ASTR</name>
<comment type="caution">
    <text evidence="2">The sequence shown here is derived from an EMBL/GenBank/DDBJ whole genome shotgun (WGS) entry which is preliminary data.</text>
</comment>
<reference evidence="2 3" key="1">
    <citation type="submission" date="2022-01" db="EMBL/GenBank/DDBJ databases">
        <authorList>
            <person name="Xiong W."/>
            <person name="Schranz E."/>
        </authorList>
    </citation>
    <scope>NUCLEOTIDE SEQUENCE [LARGE SCALE GENOMIC DNA]</scope>
</reference>
<evidence type="ECO:0000313" key="2">
    <source>
        <dbReference type="EMBL" id="CAH1415311.1"/>
    </source>
</evidence>
<feature type="compositionally biased region" description="Basic residues" evidence="1">
    <location>
        <begin position="178"/>
        <end position="191"/>
    </location>
</feature>
<accession>A0AAU9LKL5</accession>
<sequence>MVSLVGLLLHPEYVASSHFVAMVAGHHHDNEHHHSAMWCCGMWSLPQLRTVSSHNKRGKQSRGETEQPYCLTFDALIIFEPVTAFSSCASSISEGRCEGGESKRGCRLRCLLRGNTHFGGGFRPWNEEEMEDEWGKGNNDRNSLQGEFSDYDRQVKGWSNKGLLPRTSLCFPSSKTSHTFHNRKRRRRQAK</sequence>
<evidence type="ECO:0000256" key="1">
    <source>
        <dbReference type="SAM" id="MobiDB-lite"/>
    </source>
</evidence>
<dbReference type="Proteomes" id="UP001157418">
    <property type="component" value="Unassembled WGS sequence"/>
</dbReference>
<proteinExistence type="predicted"/>
<keyword evidence="3" id="KW-1185">Reference proteome</keyword>
<evidence type="ECO:0000313" key="3">
    <source>
        <dbReference type="Proteomes" id="UP001157418"/>
    </source>
</evidence>
<protein>
    <submittedName>
        <fullName evidence="2">Uncharacterized protein</fullName>
    </submittedName>
</protein>
<gene>
    <name evidence="2" type="ORF">LVIROSA_LOCUS3168</name>
</gene>